<dbReference type="eggNOG" id="KOG0134">
    <property type="taxonomic scope" value="Eukaryota"/>
</dbReference>
<dbReference type="InterPro" id="IPR013785">
    <property type="entry name" value="Aldolase_TIM"/>
</dbReference>
<feature type="domain" description="NADH:flavin oxidoreductase/NADH oxidase N-terminal" evidence="1">
    <location>
        <begin position="29"/>
        <end position="223"/>
    </location>
</feature>
<organism evidence="2 3">
    <name type="scientific">Sphaeroforma arctica JP610</name>
    <dbReference type="NCBI Taxonomy" id="667725"/>
    <lineage>
        <taxon>Eukaryota</taxon>
        <taxon>Ichthyosporea</taxon>
        <taxon>Ichthyophonida</taxon>
        <taxon>Sphaeroforma</taxon>
    </lineage>
</organism>
<dbReference type="RefSeq" id="XP_014143732.1">
    <property type="nucleotide sequence ID" value="XM_014288257.1"/>
</dbReference>
<accession>A0A0L0EZA4</accession>
<dbReference type="PANTHER" id="PTHR22893:SF98">
    <property type="entry name" value="OXIDOREDUCTASE"/>
    <property type="match status" value="1"/>
</dbReference>
<dbReference type="InterPro" id="IPR045247">
    <property type="entry name" value="Oye-like"/>
</dbReference>
<evidence type="ECO:0000313" key="3">
    <source>
        <dbReference type="Proteomes" id="UP000054560"/>
    </source>
</evidence>
<sequence length="229" mass="25368">MFLDGKQPVSSSAIQAPGHVSLVRPEVEHGTPRALTIEEIAETVEDYRRGAENAKKAGFDGVEIHGANNYLVEQFLFDTQNDRTDKYGGSIENRMRFMLEVTDAVISVFGAARVGMHLSPRSWGPKFGDSDMKMVFTHVTQELEKRNIAFIFARENWLDEEIPEIGPNVIKANFSGVFIANEKFDLESGEKALQENKADAIGFGIPAIANADLVDRYMAGAELNKPNFA</sequence>
<dbReference type="GO" id="GO:0005829">
    <property type="term" value="C:cytosol"/>
    <property type="evidence" value="ECO:0007669"/>
    <property type="project" value="TreeGrafter"/>
</dbReference>
<name>A0A0L0EZA4_9EUKA</name>
<dbReference type="OrthoDB" id="1663137at2759"/>
<dbReference type="SUPFAM" id="SSF51395">
    <property type="entry name" value="FMN-linked oxidoreductases"/>
    <property type="match status" value="1"/>
</dbReference>
<reference evidence="2 3" key="1">
    <citation type="submission" date="2011-02" db="EMBL/GenBank/DDBJ databases">
        <title>The Genome Sequence of Sphaeroforma arctica JP610.</title>
        <authorList>
            <consortium name="The Broad Institute Genome Sequencing Platform"/>
            <person name="Russ C."/>
            <person name="Cuomo C."/>
            <person name="Young S.K."/>
            <person name="Zeng Q."/>
            <person name="Gargeya S."/>
            <person name="Alvarado L."/>
            <person name="Berlin A."/>
            <person name="Chapman S.B."/>
            <person name="Chen Z."/>
            <person name="Freedman E."/>
            <person name="Gellesch M."/>
            <person name="Goldberg J."/>
            <person name="Griggs A."/>
            <person name="Gujja S."/>
            <person name="Heilman E."/>
            <person name="Heiman D."/>
            <person name="Howarth C."/>
            <person name="Mehta T."/>
            <person name="Neiman D."/>
            <person name="Pearson M."/>
            <person name="Roberts A."/>
            <person name="Saif S."/>
            <person name="Shea T."/>
            <person name="Shenoy N."/>
            <person name="Sisk P."/>
            <person name="Stolte C."/>
            <person name="Sykes S."/>
            <person name="White J."/>
            <person name="Yandava C."/>
            <person name="Burger G."/>
            <person name="Gray M.W."/>
            <person name="Holland P.W.H."/>
            <person name="King N."/>
            <person name="Lang F.B.F."/>
            <person name="Roger A.J."/>
            <person name="Ruiz-Trillo I."/>
            <person name="Haas B."/>
            <person name="Nusbaum C."/>
            <person name="Birren B."/>
        </authorList>
    </citation>
    <scope>NUCLEOTIDE SEQUENCE [LARGE SCALE GENOMIC DNA]</scope>
    <source>
        <strain evidence="2 3">JP610</strain>
    </source>
</reference>
<dbReference type="PANTHER" id="PTHR22893">
    <property type="entry name" value="NADH OXIDOREDUCTASE-RELATED"/>
    <property type="match status" value="1"/>
</dbReference>
<dbReference type="Gene3D" id="3.20.20.70">
    <property type="entry name" value="Aldolase class I"/>
    <property type="match status" value="1"/>
</dbReference>
<dbReference type="GeneID" id="25918156"/>
<dbReference type="Pfam" id="PF00724">
    <property type="entry name" value="Oxidored_FMN"/>
    <property type="match status" value="1"/>
</dbReference>
<dbReference type="GO" id="GO:0010181">
    <property type="term" value="F:FMN binding"/>
    <property type="evidence" value="ECO:0007669"/>
    <property type="project" value="InterPro"/>
</dbReference>
<feature type="non-terminal residue" evidence="2">
    <location>
        <position position="229"/>
    </location>
</feature>
<dbReference type="EMBL" id="KQ253147">
    <property type="protein sequence ID" value="KNC69830.1"/>
    <property type="molecule type" value="Genomic_DNA"/>
</dbReference>
<dbReference type="GO" id="GO:0016491">
    <property type="term" value="F:oxidoreductase activity"/>
    <property type="evidence" value="ECO:0007669"/>
    <property type="project" value="InterPro"/>
</dbReference>
<dbReference type="STRING" id="667725.A0A0L0EZA4"/>
<gene>
    <name evidence="2" type="ORF">SARC_17652</name>
</gene>
<evidence type="ECO:0000313" key="2">
    <source>
        <dbReference type="EMBL" id="KNC69830.1"/>
    </source>
</evidence>
<proteinExistence type="predicted"/>
<evidence type="ECO:0000259" key="1">
    <source>
        <dbReference type="Pfam" id="PF00724"/>
    </source>
</evidence>
<keyword evidence="3" id="KW-1185">Reference proteome</keyword>
<protein>
    <recommendedName>
        <fullName evidence="1">NADH:flavin oxidoreductase/NADH oxidase N-terminal domain-containing protein</fullName>
    </recommendedName>
</protein>
<dbReference type="InterPro" id="IPR001155">
    <property type="entry name" value="OxRdtase_FMN_N"/>
</dbReference>
<dbReference type="AlphaFoldDB" id="A0A0L0EZA4"/>
<dbReference type="Proteomes" id="UP000054560">
    <property type="component" value="Unassembled WGS sequence"/>
</dbReference>